<dbReference type="GO" id="GO:0046856">
    <property type="term" value="P:phosphatidylinositol dephosphorylation"/>
    <property type="evidence" value="ECO:0007669"/>
    <property type="project" value="InterPro"/>
</dbReference>
<dbReference type="InterPro" id="IPR038772">
    <property type="entry name" value="Sph/SMPD2-like"/>
</dbReference>
<dbReference type="InterPro" id="IPR001229">
    <property type="entry name" value="Jacalin-like_lectin_dom"/>
</dbReference>
<dbReference type="GO" id="GO:0004767">
    <property type="term" value="F:sphingomyelin phosphodiesterase activity"/>
    <property type="evidence" value="ECO:0007669"/>
    <property type="project" value="InterPro"/>
</dbReference>
<name>A0A117MKF6_9ACTN</name>
<evidence type="ECO:0000256" key="1">
    <source>
        <dbReference type="SAM" id="SignalP"/>
    </source>
</evidence>
<feature type="domain" description="Jacalin-type lectin" evidence="2">
    <location>
        <begin position="298"/>
        <end position="437"/>
    </location>
</feature>
<dbReference type="GO" id="GO:0005737">
    <property type="term" value="C:cytoplasm"/>
    <property type="evidence" value="ECO:0007669"/>
    <property type="project" value="TreeGrafter"/>
</dbReference>
<dbReference type="PROSITE" id="PS51752">
    <property type="entry name" value="JACALIN_LECTIN"/>
    <property type="match status" value="1"/>
</dbReference>
<keyword evidence="3" id="KW-0540">Nuclease</keyword>
<keyword evidence="1" id="KW-0732">Signal</keyword>
<dbReference type="SUPFAM" id="SSF56219">
    <property type="entry name" value="DNase I-like"/>
    <property type="match status" value="1"/>
</dbReference>
<sequence length="439" mass="46044">MRRLIGTLAAAALALTGLATTGSTPAVAATTGTFNVLTYNVAGLPEGLSSGNPEKNTPLISPRLAAYDIVNVQEDFNYHAALYAGDNHPYRTATSGGVPFGDGLNTLSDYAFEDFQRVKWNKCTGTNCLTPKGFSLARVRLAEGVFVDLYNVHTNADSDDAALAARRANVDQLSDFIQANSSGNAVIVMGDTNTRYTRSGDNIRTLADENGLTDAWVQLAKGGVRPTQGADALLCPTTAPPNGCEVVDKVLYRGSKLLTLDATRYNNEWASFLDSAGGNLSDHFPHTVDFSYTLNSSLKASDFFGGPHGTAFNDADDLPTSVSPRTLTLRGSSRLDAVSLTHDGGPALTHGGTGGTATSLTLASGEHLTAVKLTQGQKDGRTRIFSASFTTDKGRTLSAGTATSDAKTFTAPSGWQIVGFTGRAGDEVDKLGVLYAPIG</sequence>
<evidence type="ECO:0000259" key="2">
    <source>
        <dbReference type="PROSITE" id="PS51752"/>
    </source>
</evidence>
<dbReference type="AlphaFoldDB" id="A0A117MKF6"/>
<evidence type="ECO:0000313" key="4">
    <source>
        <dbReference type="Proteomes" id="UP000053923"/>
    </source>
</evidence>
<dbReference type="Pfam" id="PF01419">
    <property type="entry name" value="Jacalin"/>
    <property type="match status" value="1"/>
</dbReference>
<keyword evidence="3" id="KW-0255">Endonuclease</keyword>
<dbReference type="GO" id="GO:0004519">
    <property type="term" value="F:endonuclease activity"/>
    <property type="evidence" value="ECO:0007669"/>
    <property type="project" value="UniProtKB-KW"/>
</dbReference>
<proteinExistence type="predicted"/>
<protein>
    <submittedName>
        <fullName evidence="3">Endonuclease</fullName>
    </submittedName>
</protein>
<dbReference type="PANTHER" id="PTHR16320:SF1">
    <property type="entry name" value="SPHINGOMYELINASE DDB_G0288017"/>
    <property type="match status" value="1"/>
</dbReference>
<dbReference type="SMART" id="SM00915">
    <property type="entry name" value="Jacalin"/>
    <property type="match status" value="1"/>
</dbReference>
<dbReference type="Pfam" id="PF22669">
    <property type="entry name" value="Exo_endo_phos2"/>
    <property type="match status" value="1"/>
</dbReference>
<feature type="signal peptide" evidence="1">
    <location>
        <begin position="1"/>
        <end position="28"/>
    </location>
</feature>
<dbReference type="RefSeq" id="WP_062713503.1">
    <property type="nucleotide sequence ID" value="NZ_LLZG01000398.1"/>
</dbReference>
<dbReference type="EMBL" id="LLZG01000398">
    <property type="protein sequence ID" value="KUL22297.1"/>
    <property type="molecule type" value="Genomic_DNA"/>
</dbReference>
<dbReference type="InterPro" id="IPR036404">
    <property type="entry name" value="Jacalin-like_lectin_dom_sf"/>
</dbReference>
<accession>A0A117MKF6</accession>
<dbReference type="GO" id="GO:0016791">
    <property type="term" value="F:phosphatase activity"/>
    <property type="evidence" value="ECO:0007669"/>
    <property type="project" value="InterPro"/>
</dbReference>
<dbReference type="SUPFAM" id="SSF51101">
    <property type="entry name" value="Mannose-binding lectins"/>
    <property type="match status" value="1"/>
</dbReference>
<dbReference type="InterPro" id="IPR000300">
    <property type="entry name" value="IPPc"/>
</dbReference>
<reference evidence="4" key="1">
    <citation type="submission" date="2015-10" db="EMBL/GenBank/DDBJ databases">
        <authorList>
            <person name="Ju K.-S."/>
            <person name="Doroghazi J.R."/>
            <person name="Metcalf W.W."/>
        </authorList>
    </citation>
    <scope>NUCLEOTIDE SEQUENCE [LARGE SCALE GENOMIC DNA]</scope>
    <source>
        <strain evidence="4">NRRL 3151</strain>
    </source>
</reference>
<dbReference type="CDD" id="cd09615">
    <property type="entry name" value="Jacalin_EEP"/>
    <property type="match status" value="1"/>
</dbReference>
<comment type="caution">
    <text evidence="3">The sequence shown here is derived from an EMBL/GenBank/DDBJ whole genome shotgun (WGS) entry which is preliminary data.</text>
</comment>
<keyword evidence="3" id="KW-0378">Hydrolase</keyword>
<dbReference type="Gene3D" id="3.60.10.10">
    <property type="entry name" value="Endonuclease/exonuclease/phosphatase"/>
    <property type="match status" value="1"/>
</dbReference>
<organism evidence="3 4">
    <name type="scientific">Streptomyces regalis</name>
    <dbReference type="NCBI Taxonomy" id="68262"/>
    <lineage>
        <taxon>Bacteria</taxon>
        <taxon>Bacillati</taxon>
        <taxon>Actinomycetota</taxon>
        <taxon>Actinomycetes</taxon>
        <taxon>Kitasatosporales</taxon>
        <taxon>Streptomycetaceae</taxon>
        <taxon>Streptomyces</taxon>
    </lineage>
</organism>
<evidence type="ECO:0000313" key="3">
    <source>
        <dbReference type="EMBL" id="KUL22297.1"/>
    </source>
</evidence>
<dbReference type="PANTHER" id="PTHR16320">
    <property type="entry name" value="SPHINGOMYELINASE FAMILY MEMBER"/>
    <property type="match status" value="1"/>
</dbReference>
<dbReference type="Gene3D" id="2.100.10.30">
    <property type="entry name" value="Jacalin-like lectin domain"/>
    <property type="match status" value="1"/>
</dbReference>
<dbReference type="InterPro" id="IPR036691">
    <property type="entry name" value="Endo/exonu/phosph_ase_sf"/>
</dbReference>
<keyword evidence="4" id="KW-1185">Reference proteome</keyword>
<feature type="chain" id="PRO_5007151142" evidence="1">
    <location>
        <begin position="29"/>
        <end position="439"/>
    </location>
</feature>
<dbReference type="Proteomes" id="UP000053923">
    <property type="component" value="Unassembled WGS sequence"/>
</dbReference>
<gene>
    <name evidence="3" type="ORF">ADL12_42400</name>
</gene>
<dbReference type="OrthoDB" id="7316663at2"/>